<reference evidence="3" key="1">
    <citation type="journal article" date="2019" name="Int. J. Syst. Evol. Microbiol.">
        <title>The Global Catalogue of Microorganisms (GCM) 10K type strain sequencing project: providing services to taxonomists for standard genome sequencing and annotation.</title>
        <authorList>
            <consortium name="The Broad Institute Genomics Platform"/>
            <consortium name="The Broad Institute Genome Sequencing Center for Infectious Disease"/>
            <person name="Wu L."/>
            <person name="Ma J."/>
        </authorList>
    </citation>
    <scope>NUCLEOTIDE SEQUENCE [LARGE SCALE GENOMIC DNA]</scope>
    <source>
        <strain evidence="3">JCM 18715</strain>
    </source>
</reference>
<organism evidence="2 3">
    <name type="scientific">Viridibacterium curvum</name>
    <dbReference type="NCBI Taxonomy" id="1101404"/>
    <lineage>
        <taxon>Bacteria</taxon>
        <taxon>Pseudomonadati</taxon>
        <taxon>Pseudomonadota</taxon>
        <taxon>Betaproteobacteria</taxon>
        <taxon>Rhodocyclales</taxon>
        <taxon>Rhodocyclaceae</taxon>
        <taxon>Viridibacterium</taxon>
    </lineage>
</organism>
<sequence length="104" mass="11369">MLKSFRLFSLALALAATPLLPQTCFAQGVPGAAIPADAKEGVLEVADGQMLLDEIPFPVTAALQVRNQDNLLVSIYSLRGKFRVKARIDVAGTLHRIWILERLQ</sequence>
<evidence type="ECO:0000256" key="1">
    <source>
        <dbReference type="SAM" id="SignalP"/>
    </source>
</evidence>
<gene>
    <name evidence="2" type="ORF">GCM10025770_38830</name>
</gene>
<dbReference type="EMBL" id="BAABLD010000017">
    <property type="protein sequence ID" value="GAA5172507.1"/>
    <property type="molecule type" value="Genomic_DNA"/>
</dbReference>
<dbReference type="Proteomes" id="UP001500547">
    <property type="component" value="Unassembled WGS sequence"/>
</dbReference>
<feature type="signal peptide" evidence="1">
    <location>
        <begin position="1"/>
        <end position="26"/>
    </location>
</feature>
<protein>
    <submittedName>
        <fullName evidence="2">Uncharacterized protein</fullName>
    </submittedName>
</protein>
<evidence type="ECO:0000313" key="2">
    <source>
        <dbReference type="EMBL" id="GAA5172507.1"/>
    </source>
</evidence>
<evidence type="ECO:0000313" key="3">
    <source>
        <dbReference type="Proteomes" id="UP001500547"/>
    </source>
</evidence>
<name>A0ABP9R7Y9_9RHOO</name>
<feature type="chain" id="PRO_5045159250" evidence="1">
    <location>
        <begin position="27"/>
        <end position="104"/>
    </location>
</feature>
<comment type="caution">
    <text evidence="2">The sequence shown here is derived from an EMBL/GenBank/DDBJ whole genome shotgun (WGS) entry which is preliminary data.</text>
</comment>
<keyword evidence="3" id="KW-1185">Reference proteome</keyword>
<proteinExistence type="predicted"/>
<dbReference type="RefSeq" id="WP_345534778.1">
    <property type="nucleotide sequence ID" value="NZ_BAABLD010000017.1"/>
</dbReference>
<keyword evidence="1" id="KW-0732">Signal</keyword>
<accession>A0ABP9R7Y9</accession>